<dbReference type="PANTHER" id="PTHR31585:SF5">
    <property type="entry name" value="RNA-BINDING S4 DOMAIN-CONTAINING PROTEIN"/>
    <property type="match status" value="1"/>
</dbReference>
<dbReference type="AlphaFoldDB" id="A0A6A4ZP34"/>
<evidence type="ECO:0000256" key="3">
    <source>
        <dbReference type="ARBA" id="ARBA00022448"/>
    </source>
</evidence>
<feature type="transmembrane region" description="Helical" evidence="8">
    <location>
        <begin position="86"/>
        <end position="107"/>
    </location>
</feature>
<feature type="transmembrane region" description="Helical" evidence="8">
    <location>
        <begin position="127"/>
        <end position="145"/>
    </location>
</feature>
<keyword evidence="6 8" id="KW-0472">Membrane</keyword>
<keyword evidence="3" id="KW-0813">Transport</keyword>
<dbReference type="Pfam" id="PF03092">
    <property type="entry name" value="BT1"/>
    <property type="match status" value="1"/>
</dbReference>
<dbReference type="InterPro" id="IPR036259">
    <property type="entry name" value="MFS_trans_sf"/>
</dbReference>
<evidence type="ECO:0000256" key="6">
    <source>
        <dbReference type="ARBA" id="ARBA00023136"/>
    </source>
</evidence>
<feature type="transmembrane region" description="Helical" evidence="8">
    <location>
        <begin position="256"/>
        <end position="274"/>
    </location>
</feature>
<keyword evidence="5 8" id="KW-1133">Transmembrane helix</keyword>
<evidence type="ECO:0000256" key="7">
    <source>
        <dbReference type="SAM" id="MobiDB-lite"/>
    </source>
</evidence>
<feature type="transmembrane region" description="Helical" evidence="8">
    <location>
        <begin position="547"/>
        <end position="566"/>
    </location>
</feature>
<feature type="transmembrane region" description="Helical" evidence="8">
    <location>
        <begin position="503"/>
        <end position="527"/>
    </location>
</feature>
<accession>A0A6A4ZP34</accession>
<dbReference type="GO" id="GO:0016020">
    <property type="term" value="C:membrane"/>
    <property type="evidence" value="ECO:0007669"/>
    <property type="project" value="UniProtKB-SubCell"/>
</dbReference>
<feature type="transmembrane region" description="Helical" evidence="8">
    <location>
        <begin position="286"/>
        <end position="307"/>
    </location>
</feature>
<gene>
    <name evidence="9" type="ORF">AaE_010795</name>
</gene>
<proteinExistence type="inferred from homology"/>
<sequence>MTTSLSNMTVKGHQPTEPPPPLPSKDTSTSVMFTTGKTFGSPYVLESSSVRGSSDYDMYDKLDDADGALQPGGAFSIFSRESVGLLCQYAAVGILSGMLPSLAYPIFTTYLRMEGYQIASYVPLINLAWSLKVFAGIASDCFPIFGYKRKSYVIIGWVVCFVCCAVMALTPFPAPRYANALRGRPLNNLTAKEKQLFVNMDSAVAGYQFVLWSMGATMGFVLAVVAADAVMVEHAQREPLHMRGRIQTMIYVVRELFRIIPNVIIGVGLSDFQYGGTFDFSIAPNVIYWILTVTSVLAIGASVGLLVEKPTPAVPFRQYMQSLWELLQLRVMWQICAFRALNFMALQFDATPRPIVAREWVKVTPINNAMYTIGGVTLNMLTYFYCGRYGLGWNWRTAITVATVVAVVLDAAIMFPAIWGVAGARHEHLYLFVNLVNYVPKAVQFIVSAYSTVELADMGNEGAVHGLITTIANVAWPVAAMLYKTINGAFNTTSATMKTDSSFARWEVTYCFIIAFAVKIGSLAFLVLLPKQKAHLQVLKRRGRKDWIAGILTIVIFTFFLVYQFITNAMSLFPATFCWRIAGGQGIPVGYETCTTKKVVVAI</sequence>
<feature type="region of interest" description="Disordered" evidence="7">
    <location>
        <begin position="1"/>
        <end position="28"/>
    </location>
</feature>
<evidence type="ECO:0000256" key="5">
    <source>
        <dbReference type="ARBA" id="ARBA00022989"/>
    </source>
</evidence>
<dbReference type="SUPFAM" id="SSF103473">
    <property type="entry name" value="MFS general substrate transporter"/>
    <property type="match status" value="1"/>
</dbReference>
<feature type="transmembrane region" description="Helical" evidence="8">
    <location>
        <begin position="152"/>
        <end position="172"/>
    </location>
</feature>
<dbReference type="InterPro" id="IPR039309">
    <property type="entry name" value="BT1"/>
</dbReference>
<feature type="transmembrane region" description="Helical" evidence="8">
    <location>
        <begin position="462"/>
        <end position="483"/>
    </location>
</feature>
<evidence type="ECO:0000313" key="9">
    <source>
        <dbReference type="EMBL" id="KAF0717762.1"/>
    </source>
</evidence>
<feature type="transmembrane region" description="Helical" evidence="8">
    <location>
        <begin position="428"/>
        <end position="450"/>
    </location>
</feature>
<evidence type="ECO:0000256" key="8">
    <source>
        <dbReference type="SAM" id="Phobius"/>
    </source>
</evidence>
<dbReference type="VEuPathDB" id="FungiDB:H257_12932"/>
<keyword evidence="4 8" id="KW-0812">Transmembrane</keyword>
<comment type="similarity">
    <text evidence="2">Belongs to the major facilitator superfamily. Folate-biopterin transporter (TC 2.A.71) family.</text>
</comment>
<comment type="caution">
    <text evidence="9">The sequence shown here is derived from an EMBL/GenBank/DDBJ whole genome shotgun (WGS) entry which is preliminary data.</text>
</comment>
<protein>
    <recommendedName>
        <fullName evidence="11">Major facilitator superfamily associated domain-containing protein</fullName>
    </recommendedName>
</protein>
<dbReference type="Proteomes" id="UP000469452">
    <property type="component" value="Unassembled WGS sequence"/>
</dbReference>
<feature type="transmembrane region" description="Helical" evidence="8">
    <location>
        <begin position="368"/>
        <end position="386"/>
    </location>
</feature>
<feature type="transmembrane region" description="Helical" evidence="8">
    <location>
        <begin position="327"/>
        <end position="348"/>
    </location>
</feature>
<dbReference type="PANTHER" id="PTHR31585">
    <property type="entry name" value="FOLATE-BIOPTERIN TRANSPORTER 1, CHLOROPLASTIC"/>
    <property type="match status" value="1"/>
</dbReference>
<evidence type="ECO:0000256" key="2">
    <source>
        <dbReference type="ARBA" id="ARBA00007015"/>
    </source>
</evidence>
<reference evidence="9 10" key="1">
    <citation type="submission" date="2019-06" db="EMBL/GenBank/DDBJ databases">
        <title>Genomics analysis of Aphanomyces spp. identifies a new class of oomycete effector associated with host adaptation.</title>
        <authorList>
            <person name="Gaulin E."/>
        </authorList>
    </citation>
    <scope>NUCLEOTIDE SEQUENCE [LARGE SCALE GENOMIC DNA]</scope>
    <source>
        <strain evidence="9 10">E</strain>
    </source>
</reference>
<organism evidence="9 10">
    <name type="scientific">Aphanomyces astaci</name>
    <name type="common">Crayfish plague agent</name>
    <dbReference type="NCBI Taxonomy" id="112090"/>
    <lineage>
        <taxon>Eukaryota</taxon>
        <taxon>Sar</taxon>
        <taxon>Stramenopiles</taxon>
        <taxon>Oomycota</taxon>
        <taxon>Saprolegniomycetes</taxon>
        <taxon>Saprolegniales</taxon>
        <taxon>Verrucalvaceae</taxon>
        <taxon>Aphanomyces</taxon>
    </lineage>
</organism>
<comment type="subcellular location">
    <subcellularLocation>
        <location evidence="1">Membrane</location>
        <topology evidence="1">Multi-pass membrane protein</topology>
    </subcellularLocation>
</comment>
<feature type="transmembrane region" description="Helical" evidence="8">
    <location>
        <begin position="398"/>
        <end position="422"/>
    </location>
</feature>
<evidence type="ECO:0000313" key="10">
    <source>
        <dbReference type="Proteomes" id="UP000469452"/>
    </source>
</evidence>
<dbReference type="EMBL" id="VJMI01016613">
    <property type="protein sequence ID" value="KAF0717762.1"/>
    <property type="molecule type" value="Genomic_DNA"/>
</dbReference>
<evidence type="ECO:0008006" key="11">
    <source>
        <dbReference type="Google" id="ProtNLM"/>
    </source>
</evidence>
<name>A0A6A4ZP34_APHAT</name>
<feature type="transmembrane region" description="Helical" evidence="8">
    <location>
        <begin position="209"/>
        <end position="235"/>
    </location>
</feature>
<evidence type="ECO:0000256" key="1">
    <source>
        <dbReference type="ARBA" id="ARBA00004141"/>
    </source>
</evidence>
<evidence type="ECO:0000256" key="4">
    <source>
        <dbReference type="ARBA" id="ARBA00022692"/>
    </source>
</evidence>